<proteinExistence type="inferred from homology"/>
<evidence type="ECO:0000313" key="5">
    <source>
        <dbReference type="Proteomes" id="UP000266673"/>
    </source>
</evidence>
<dbReference type="GO" id="GO:0004672">
    <property type="term" value="F:protein kinase activity"/>
    <property type="evidence" value="ECO:0007669"/>
    <property type="project" value="InterPro"/>
</dbReference>
<dbReference type="SUPFAM" id="SSF55073">
    <property type="entry name" value="Nucleotide cyclase"/>
    <property type="match status" value="1"/>
</dbReference>
<dbReference type="Pfam" id="PF00498">
    <property type="entry name" value="FHA"/>
    <property type="match status" value="1"/>
</dbReference>
<organism evidence="4 5">
    <name type="scientific">Gigaspora rosea</name>
    <dbReference type="NCBI Taxonomy" id="44941"/>
    <lineage>
        <taxon>Eukaryota</taxon>
        <taxon>Fungi</taxon>
        <taxon>Fungi incertae sedis</taxon>
        <taxon>Mucoromycota</taxon>
        <taxon>Glomeromycotina</taxon>
        <taxon>Glomeromycetes</taxon>
        <taxon>Diversisporales</taxon>
        <taxon>Gigasporaceae</taxon>
        <taxon>Gigaspora</taxon>
    </lineage>
</organism>
<dbReference type="GO" id="GO:0005524">
    <property type="term" value="F:ATP binding"/>
    <property type="evidence" value="ECO:0007669"/>
    <property type="project" value="InterPro"/>
</dbReference>
<dbReference type="AlphaFoldDB" id="A0A397VG22"/>
<reference evidence="4 5" key="1">
    <citation type="submission" date="2018-06" db="EMBL/GenBank/DDBJ databases">
        <title>Comparative genomics reveals the genomic features of Rhizophagus irregularis, R. cerebriforme, R. diaphanum and Gigaspora rosea, and their symbiotic lifestyle signature.</title>
        <authorList>
            <person name="Morin E."/>
            <person name="San Clemente H."/>
            <person name="Chen E.C.H."/>
            <person name="De La Providencia I."/>
            <person name="Hainaut M."/>
            <person name="Kuo A."/>
            <person name="Kohler A."/>
            <person name="Murat C."/>
            <person name="Tang N."/>
            <person name="Roy S."/>
            <person name="Loubradou J."/>
            <person name="Henrissat B."/>
            <person name="Grigoriev I.V."/>
            <person name="Corradi N."/>
            <person name="Roux C."/>
            <person name="Martin F.M."/>
        </authorList>
    </citation>
    <scope>NUCLEOTIDE SEQUENCE [LARGE SCALE GENOMIC DNA]</scope>
    <source>
        <strain evidence="4 5">DAOM 194757</strain>
    </source>
</reference>
<evidence type="ECO:0000259" key="3">
    <source>
        <dbReference type="PROSITE" id="PS50006"/>
    </source>
</evidence>
<feature type="domain" description="FHA" evidence="3">
    <location>
        <begin position="272"/>
        <end position="321"/>
    </location>
</feature>
<dbReference type="SUPFAM" id="SSF56112">
    <property type="entry name" value="Protein kinase-like (PK-like)"/>
    <property type="match status" value="1"/>
</dbReference>
<dbReference type="Gene3D" id="2.60.200.20">
    <property type="match status" value="1"/>
</dbReference>
<evidence type="ECO:0000256" key="1">
    <source>
        <dbReference type="ARBA" id="ARBA00004167"/>
    </source>
</evidence>
<dbReference type="STRING" id="44941.A0A397VG22"/>
<dbReference type="SUPFAM" id="SSF49879">
    <property type="entry name" value="SMAD/FHA domain"/>
    <property type="match status" value="1"/>
</dbReference>
<dbReference type="InterPro" id="IPR011009">
    <property type="entry name" value="Kinase-like_dom_sf"/>
</dbReference>
<dbReference type="Gene3D" id="1.10.510.10">
    <property type="entry name" value="Transferase(Phosphotransferase) domain 1"/>
    <property type="match status" value="2"/>
</dbReference>
<dbReference type="Proteomes" id="UP000266673">
    <property type="component" value="Unassembled WGS sequence"/>
</dbReference>
<dbReference type="GO" id="GO:0016020">
    <property type="term" value="C:membrane"/>
    <property type="evidence" value="ECO:0007669"/>
    <property type="project" value="UniProtKB-SubCell"/>
</dbReference>
<dbReference type="InterPro" id="IPR008984">
    <property type="entry name" value="SMAD_FHA_dom_sf"/>
</dbReference>
<accession>A0A397VG22</accession>
<sequence>MEEEKKFLNEIKEGYLRNFDYGEFEGINKIKYGSNLIESAYLKPYEGGVVLKFLKEYDKDEYYKKFTERIIIQNENVIKFHGVTQDPSKKFHSMVLEFCGNKTLREHLKGDSKQDWYYKIKMAKEIANGLNSSILLDNNCQIKPTISDENVAYVDPKWFDFTLNHKHNKASDIYSLGMILWEISSGQIPFNNSPEGDIKQLKLAIVHGKRETPEVISRLEDIEFDQVFQNHDYVPEISFRNNNASVSRKEACLTVIKGSPQNLYFFLPVGETFIGRNNLNHIIIKDQEVDKKHANIRSSQGKVEITSLSSGSGIFVNGDKLLFRIPYTLERNDKIKMGRCIFQYLPPGEYENRIDQLLPIYNTDYLRKSLNNKFENAKKNNKYLSLLNMFALKIFLLDMVEILLYDTNVKSAYEIAEKIRASVEAHSFVFNEKKLQVTLSIGVSGMNSSVEISTNLLNHAEEACRKAKKCGRNRDPSKISLYTEFAESGNHFDQNILGECYRDGLGTVKDEQKAFEWFQKSAEGGNHLGQCNLGYCFQNGIGVTEDYAKALQWYMKFAEEGNDKTQVILENYYYLLNKNLKNKEKIFSFLKESAENGNSTGQCLLAGFYANEIVAIGDVKKAVYLYKKSAESGNHLGEACLAGCYMNGFGTTKDAEKTFYWCNKSAESGNHLGESLLAFCYAHGYGTIKNDEKAFYWSNKSAEAKHFNGEIALLVCYNEGTGTTKDEEKAIHLLQKYAESGNYFAQSVVNDGAKAFQWLLESVNSGKNEAQKILLSNSALSLQNAYLMPN</sequence>
<dbReference type="SMART" id="SM00671">
    <property type="entry name" value="SEL1"/>
    <property type="match status" value="6"/>
</dbReference>
<protein>
    <recommendedName>
        <fullName evidence="3">FHA domain-containing protein</fullName>
    </recommendedName>
</protein>
<dbReference type="InterPro" id="IPR000160">
    <property type="entry name" value="GGDEF_dom"/>
</dbReference>
<evidence type="ECO:0000256" key="2">
    <source>
        <dbReference type="ARBA" id="ARBA00005575"/>
    </source>
</evidence>
<comment type="similarity">
    <text evidence="2">Belongs to the protein kinase superfamily. CAMK Ser/Thr protein kinase family. CHEK2 subfamily.</text>
</comment>
<dbReference type="SMART" id="SM00240">
    <property type="entry name" value="FHA"/>
    <property type="match status" value="1"/>
</dbReference>
<dbReference type="SMART" id="SM00220">
    <property type="entry name" value="S_TKc"/>
    <property type="match status" value="1"/>
</dbReference>
<dbReference type="SUPFAM" id="SSF81901">
    <property type="entry name" value="HCP-like"/>
    <property type="match status" value="2"/>
</dbReference>
<dbReference type="PROSITE" id="PS50006">
    <property type="entry name" value="FHA_DOMAIN"/>
    <property type="match status" value="1"/>
</dbReference>
<dbReference type="SMART" id="SM00267">
    <property type="entry name" value="GGDEF"/>
    <property type="match status" value="1"/>
</dbReference>
<comment type="subcellular location">
    <subcellularLocation>
        <location evidence="1">Membrane</location>
        <topology evidence="1">Single-pass membrane protein</topology>
    </subcellularLocation>
</comment>
<dbReference type="InterPro" id="IPR052748">
    <property type="entry name" value="ISR_Activator"/>
</dbReference>
<dbReference type="PANTHER" id="PTHR45011:SF1">
    <property type="entry name" value="DAP3-BINDING CELL DEATH ENHANCER 1"/>
    <property type="match status" value="1"/>
</dbReference>
<dbReference type="InterPro" id="IPR011990">
    <property type="entry name" value="TPR-like_helical_dom_sf"/>
</dbReference>
<dbReference type="PANTHER" id="PTHR45011">
    <property type="entry name" value="DAP3-BINDING CELL DEATH ENHANCER 1"/>
    <property type="match status" value="1"/>
</dbReference>
<comment type="caution">
    <text evidence="4">The sequence shown here is derived from an EMBL/GenBank/DDBJ whole genome shotgun (WGS) entry which is preliminary data.</text>
</comment>
<evidence type="ECO:0000313" key="4">
    <source>
        <dbReference type="EMBL" id="RIB20791.1"/>
    </source>
</evidence>
<name>A0A397VG22_9GLOM</name>
<keyword evidence="5" id="KW-1185">Reference proteome</keyword>
<dbReference type="Pfam" id="PF00990">
    <property type="entry name" value="GGDEF"/>
    <property type="match status" value="1"/>
</dbReference>
<dbReference type="InterPro" id="IPR000253">
    <property type="entry name" value="FHA_dom"/>
</dbReference>
<dbReference type="Gene3D" id="1.25.40.10">
    <property type="entry name" value="Tetratricopeptide repeat domain"/>
    <property type="match status" value="3"/>
</dbReference>
<dbReference type="EMBL" id="QKWP01000397">
    <property type="protein sequence ID" value="RIB20791.1"/>
    <property type="molecule type" value="Genomic_DNA"/>
</dbReference>
<dbReference type="InterPro" id="IPR029787">
    <property type="entry name" value="Nucleotide_cyclase"/>
</dbReference>
<dbReference type="CDD" id="cd00060">
    <property type="entry name" value="FHA"/>
    <property type="match status" value="1"/>
</dbReference>
<dbReference type="InterPro" id="IPR006597">
    <property type="entry name" value="Sel1-like"/>
</dbReference>
<dbReference type="Pfam" id="PF08238">
    <property type="entry name" value="Sel1"/>
    <property type="match status" value="6"/>
</dbReference>
<gene>
    <name evidence="4" type="ORF">C2G38_2178367</name>
</gene>
<dbReference type="InterPro" id="IPR000719">
    <property type="entry name" value="Prot_kinase_dom"/>
</dbReference>
<dbReference type="OrthoDB" id="2446159at2759"/>